<proteinExistence type="predicted"/>
<name>A0ABN0Z348_9ACTN</name>
<keyword evidence="1" id="KW-0472">Membrane</keyword>
<evidence type="ECO:0000313" key="2">
    <source>
        <dbReference type="EMBL" id="GAA0431007.1"/>
    </source>
</evidence>
<evidence type="ECO:0000313" key="3">
    <source>
        <dbReference type="Proteomes" id="UP001500879"/>
    </source>
</evidence>
<dbReference type="RefSeq" id="WP_344031277.1">
    <property type="nucleotide sequence ID" value="NZ_BAAABX010000065.1"/>
</dbReference>
<organism evidence="2 3">
    <name type="scientific">Streptomyces luteireticuli</name>
    <dbReference type="NCBI Taxonomy" id="173858"/>
    <lineage>
        <taxon>Bacteria</taxon>
        <taxon>Bacillati</taxon>
        <taxon>Actinomycetota</taxon>
        <taxon>Actinomycetes</taxon>
        <taxon>Kitasatosporales</taxon>
        <taxon>Streptomycetaceae</taxon>
        <taxon>Streptomyces</taxon>
    </lineage>
</organism>
<evidence type="ECO:0000256" key="1">
    <source>
        <dbReference type="SAM" id="Phobius"/>
    </source>
</evidence>
<dbReference type="EMBL" id="BAAABX010000065">
    <property type="protein sequence ID" value="GAA0431007.1"/>
    <property type="molecule type" value="Genomic_DNA"/>
</dbReference>
<gene>
    <name evidence="2" type="ORF">GCM10010357_60840</name>
</gene>
<protein>
    <submittedName>
        <fullName evidence="2">Uncharacterized protein</fullName>
    </submittedName>
</protein>
<keyword evidence="1" id="KW-1133">Transmembrane helix</keyword>
<feature type="transmembrane region" description="Helical" evidence="1">
    <location>
        <begin position="31"/>
        <end position="48"/>
    </location>
</feature>
<comment type="caution">
    <text evidence="2">The sequence shown here is derived from an EMBL/GenBank/DDBJ whole genome shotgun (WGS) entry which is preliminary data.</text>
</comment>
<keyword evidence="3" id="KW-1185">Reference proteome</keyword>
<accession>A0ABN0Z348</accession>
<sequence>MEFITAHAARLYRVALAVVALVAYYNPDLPSALIVGVVAAVLGTGEVVQRLGDDKTPTAPAGQDR</sequence>
<keyword evidence="1" id="KW-0812">Transmembrane</keyword>
<dbReference type="Proteomes" id="UP001500879">
    <property type="component" value="Unassembled WGS sequence"/>
</dbReference>
<reference evidence="2 3" key="1">
    <citation type="journal article" date="2019" name="Int. J. Syst. Evol. Microbiol.">
        <title>The Global Catalogue of Microorganisms (GCM) 10K type strain sequencing project: providing services to taxonomists for standard genome sequencing and annotation.</title>
        <authorList>
            <consortium name="The Broad Institute Genomics Platform"/>
            <consortium name="The Broad Institute Genome Sequencing Center for Infectious Disease"/>
            <person name="Wu L."/>
            <person name="Ma J."/>
        </authorList>
    </citation>
    <scope>NUCLEOTIDE SEQUENCE [LARGE SCALE GENOMIC DNA]</scope>
    <source>
        <strain evidence="2 3">JCM 4788</strain>
    </source>
</reference>